<dbReference type="EMBL" id="JAFKCS010000001">
    <property type="protein sequence ID" value="MBN7818511.1"/>
    <property type="molecule type" value="Genomic_DNA"/>
</dbReference>
<dbReference type="Pfam" id="PF07589">
    <property type="entry name" value="PEP-CTERM"/>
    <property type="match status" value="1"/>
</dbReference>
<name>A0ABS3CN30_9ALTE</name>
<gene>
    <name evidence="4" type="ORF">J0A65_01470</name>
</gene>
<dbReference type="Pfam" id="PF07603">
    <property type="entry name" value="Lcl_C"/>
    <property type="match status" value="1"/>
</dbReference>
<evidence type="ECO:0000259" key="3">
    <source>
        <dbReference type="Pfam" id="PF07603"/>
    </source>
</evidence>
<evidence type="ECO:0000256" key="1">
    <source>
        <dbReference type="SAM" id="SignalP"/>
    </source>
</evidence>
<organism evidence="4 5">
    <name type="scientific">Bowmanella yangjiangensis</name>
    <dbReference type="NCBI Taxonomy" id="2811230"/>
    <lineage>
        <taxon>Bacteria</taxon>
        <taxon>Pseudomonadati</taxon>
        <taxon>Pseudomonadota</taxon>
        <taxon>Gammaproteobacteria</taxon>
        <taxon>Alteromonadales</taxon>
        <taxon>Alteromonadaceae</taxon>
        <taxon>Bowmanella</taxon>
    </lineage>
</organism>
<feature type="domain" description="Lcl C-terminal" evidence="3">
    <location>
        <begin position="33"/>
        <end position="211"/>
    </location>
</feature>
<dbReference type="InterPro" id="IPR013424">
    <property type="entry name" value="Ice-binding_C"/>
</dbReference>
<reference evidence="4 5" key="1">
    <citation type="submission" date="2021-03" db="EMBL/GenBank/DDBJ databases">
        <title>novel species isolated from a fishpond in China.</title>
        <authorList>
            <person name="Lu H."/>
            <person name="Cai Z."/>
        </authorList>
    </citation>
    <scope>NUCLEOTIDE SEQUENCE [LARGE SCALE GENOMIC DNA]</scope>
    <source>
        <strain evidence="4 5">Y57</strain>
    </source>
</reference>
<proteinExistence type="predicted"/>
<comment type="caution">
    <text evidence="4">The sequence shown here is derived from an EMBL/GenBank/DDBJ whole genome shotgun (WGS) entry which is preliminary data.</text>
</comment>
<sequence>MLIKNGIRASLLALGWFASLPVQAGLIDRGNGMLYDDVLDVTWLQDANYAKTSGYSDSGRMGWHQASEWADQLVYGGFDDWRLATVDTTDANCSFSLVDHGQTLKHGYGCSGSNNELGYMFYENLGLHGGLTGQGLNDPLWHRTPWQSVINNTFVDALTGVTLSISNLFSMVYWSSTEFASNPGSVWWLDTSVGRQYFSGKSGSGYAWAVRDGDVANVTPPNDIPEPASLALLGLGMLGWLRRKS</sequence>
<feature type="signal peptide" evidence="1">
    <location>
        <begin position="1"/>
        <end position="24"/>
    </location>
</feature>
<protein>
    <submittedName>
        <fullName evidence="4">DUF1566 domain-containing protein</fullName>
    </submittedName>
</protein>
<accession>A0ABS3CN30</accession>
<dbReference type="RefSeq" id="WP_206592331.1">
    <property type="nucleotide sequence ID" value="NZ_JAFKCS010000001.1"/>
</dbReference>
<keyword evidence="1" id="KW-0732">Signal</keyword>
<feature type="chain" id="PRO_5046621079" evidence="1">
    <location>
        <begin position="25"/>
        <end position="245"/>
    </location>
</feature>
<evidence type="ECO:0000259" key="2">
    <source>
        <dbReference type="Pfam" id="PF07589"/>
    </source>
</evidence>
<dbReference type="InterPro" id="IPR011460">
    <property type="entry name" value="Lcl_C"/>
</dbReference>
<dbReference type="NCBIfam" id="TIGR02595">
    <property type="entry name" value="PEP_CTERM"/>
    <property type="match status" value="1"/>
</dbReference>
<evidence type="ECO:0000313" key="4">
    <source>
        <dbReference type="EMBL" id="MBN7818511.1"/>
    </source>
</evidence>
<keyword evidence="5" id="KW-1185">Reference proteome</keyword>
<dbReference type="Proteomes" id="UP000663992">
    <property type="component" value="Unassembled WGS sequence"/>
</dbReference>
<evidence type="ECO:0000313" key="5">
    <source>
        <dbReference type="Proteomes" id="UP000663992"/>
    </source>
</evidence>
<feature type="domain" description="Ice-binding protein C-terminal" evidence="2">
    <location>
        <begin position="224"/>
        <end position="244"/>
    </location>
</feature>